<evidence type="ECO:0000313" key="3">
    <source>
        <dbReference type="Proteomes" id="UP000005239"/>
    </source>
</evidence>
<proteinExistence type="predicted"/>
<dbReference type="AlphaFoldDB" id="A0A2A6BKJ3"/>
<evidence type="ECO:0000313" key="2">
    <source>
        <dbReference type="EnsemblMetazoa" id="PPA43952.1"/>
    </source>
</evidence>
<organism evidence="2 3">
    <name type="scientific">Pristionchus pacificus</name>
    <name type="common">Parasitic nematode worm</name>
    <dbReference type="NCBI Taxonomy" id="54126"/>
    <lineage>
        <taxon>Eukaryota</taxon>
        <taxon>Metazoa</taxon>
        <taxon>Ecdysozoa</taxon>
        <taxon>Nematoda</taxon>
        <taxon>Chromadorea</taxon>
        <taxon>Rhabditida</taxon>
        <taxon>Rhabditina</taxon>
        <taxon>Diplogasteromorpha</taxon>
        <taxon>Diplogasteroidea</taxon>
        <taxon>Neodiplogasteridae</taxon>
        <taxon>Pristionchus</taxon>
    </lineage>
</organism>
<dbReference type="EnsemblMetazoa" id="PPA43952.1">
    <property type="protein sequence ID" value="PPA43952.1"/>
    <property type="gene ID" value="WBGene00282321"/>
</dbReference>
<sequence>MVKRELDGLKQRVDTPIDSRPSSAIQSSSSPSSATTTSSSQLINDDVVYVNTTRGPEGEQQYQNACIGQFDL</sequence>
<gene>
    <name evidence="2" type="primary">WBGene00282321</name>
</gene>
<feature type="compositionally biased region" description="Low complexity" evidence="1">
    <location>
        <begin position="19"/>
        <end position="41"/>
    </location>
</feature>
<protein>
    <submittedName>
        <fullName evidence="2">Uncharacterized protein</fullName>
    </submittedName>
</protein>
<keyword evidence="3" id="KW-1185">Reference proteome</keyword>
<feature type="compositionally biased region" description="Basic and acidic residues" evidence="1">
    <location>
        <begin position="1"/>
        <end position="17"/>
    </location>
</feature>
<reference evidence="2" key="2">
    <citation type="submission" date="2022-06" db="UniProtKB">
        <authorList>
            <consortium name="EnsemblMetazoa"/>
        </authorList>
    </citation>
    <scope>IDENTIFICATION</scope>
    <source>
        <strain evidence="2">PS312</strain>
    </source>
</reference>
<evidence type="ECO:0000256" key="1">
    <source>
        <dbReference type="SAM" id="MobiDB-lite"/>
    </source>
</evidence>
<reference evidence="3" key="1">
    <citation type="journal article" date="2008" name="Nat. Genet.">
        <title>The Pristionchus pacificus genome provides a unique perspective on nematode lifestyle and parasitism.</title>
        <authorList>
            <person name="Dieterich C."/>
            <person name="Clifton S.W."/>
            <person name="Schuster L.N."/>
            <person name="Chinwalla A."/>
            <person name="Delehaunty K."/>
            <person name="Dinkelacker I."/>
            <person name="Fulton L."/>
            <person name="Fulton R."/>
            <person name="Godfrey J."/>
            <person name="Minx P."/>
            <person name="Mitreva M."/>
            <person name="Roeseler W."/>
            <person name="Tian H."/>
            <person name="Witte H."/>
            <person name="Yang S.P."/>
            <person name="Wilson R.K."/>
            <person name="Sommer R.J."/>
        </authorList>
    </citation>
    <scope>NUCLEOTIDE SEQUENCE [LARGE SCALE GENOMIC DNA]</scope>
    <source>
        <strain evidence="3">PS312</strain>
    </source>
</reference>
<feature type="region of interest" description="Disordered" evidence="1">
    <location>
        <begin position="1"/>
        <end position="43"/>
    </location>
</feature>
<dbReference type="Proteomes" id="UP000005239">
    <property type="component" value="Unassembled WGS sequence"/>
</dbReference>
<name>A0A2A6BKJ3_PRIPA</name>
<accession>A0A2A6BKJ3</accession>
<accession>A0A8R1Z8T6</accession>